<accession>A0A644ZBA5</accession>
<proteinExistence type="predicted"/>
<reference evidence="1" key="1">
    <citation type="submission" date="2019-08" db="EMBL/GenBank/DDBJ databases">
        <authorList>
            <person name="Kucharzyk K."/>
            <person name="Murdoch R.W."/>
            <person name="Higgins S."/>
            <person name="Loffler F."/>
        </authorList>
    </citation>
    <scope>NUCLEOTIDE SEQUENCE</scope>
</reference>
<comment type="caution">
    <text evidence="1">The sequence shown here is derived from an EMBL/GenBank/DDBJ whole genome shotgun (WGS) entry which is preliminary data.</text>
</comment>
<dbReference type="EMBL" id="VSSQ01007993">
    <property type="protein sequence ID" value="MPM37568.1"/>
    <property type="molecule type" value="Genomic_DNA"/>
</dbReference>
<sequence length="43" mass="4701">MVPVPHVQPGLHQKHLLAPLLIVEAGHQRVCRFAGAHGPIFEV</sequence>
<dbReference type="AlphaFoldDB" id="A0A644ZBA5"/>
<protein>
    <submittedName>
        <fullName evidence="1">Uncharacterized protein</fullName>
    </submittedName>
</protein>
<gene>
    <name evidence="1" type="ORF">SDC9_84186</name>
</gene>
<organism evidence="1">
    <name type="scientific">bioreactor metagenome</name>
    <dbReference type="NCBI Taxonomy" id="1076179"/>
    <lineage>
        <taxon>unclassified sequences</taxon>
        <taxon>metagenomes</taxon>
        <taxon>ecological metagenomes</taxon>
    </lineage>
</organism>
<name>A0A644ZBA5_9ZZZZ</name>
<evidence type="ECO:0000313" key="1">
    <source>
        <dbReference type="EMBL" id="MPM37568.1"/>
    </source>
</evidence>